<dbReference type="EMBL" id="CP095072">
    <property type="protein sequence ID" value="UOQ47293.1"/>
    <property type="molecule type" value="Genomic_DNA"/>
</dbReference>
<gene>
    <name evidence="1" type="primary">pilM</name>
    <name evidence="1" type="ORF">MUN88_14600</name>
</gene>
<protein>
    <submittedName>
        <fullName evidence="1">Pilus assembly protein PilM</fullName>
    </submittedName>
</protein>
<evidence type="ECO:0000313" key="1">
    <source>
        <dbReference type="EMBL" id="UOQ47293.1"/>
    </source>
</evidence>
<accession>A0ABY4ESX1</accession>
<organism evidence="1 2">
    <name type="scientific">Gracilibacillus caseinilyticus</name>
    <dbReference type="NCBI Taxonomy" id="2932256"/>
    <lineage>
        <taxon>Bacteria</taxon>
        <taxon>Bacillati</taxon>
        <taxon>Bacillota</taxon>
        <taxon>Bacilli</taxon>
        <taxon>Bacillales</taxon>
        <taxon>Bacillaceae</taxon>
        <taxon>Gracilibacillus</taxon>
    </lineage>
</organism>
<name>A0ABY4ESX1_9BACI</name>
<dbReference type="Gene3D" id="3.30.1490.300">
    <property type="match status" value="1"/>
</dbReference>
<reference evidence="1 2" key="1">
    <citation type="submission" date="2022-04" db="EMBL/GenBank/DDBJ databases">
        <title>Gracilibacillus sp. isolated from saltern.</title>
        <authorList>
            <person name="Won M."/>
            <person name="Lee C.-M."/>
            <person name="Woen H.-Y."/>
            <person name="Kwon S.-W."/>
        </authorList>
    </citation>
    <scope>NUCLEOTIDE SEQUENCE [LARGE SCALE GENOMIC DNA]</scope>
    <source>
        <strain evidence="1 2">SSWR10-1</strain>
    </source>
</reference>
<proteinExistence type="predicted"/>
<dbReference type="Pfam" id="PF11104">
    <property type="entry name" value="PilM_2"/>
    <property type="match status" value="1"/>
</dbReference>
<dbReference type="Gene3D" id="3.30.420.40">
    <property type="match status" value="2"/>
</dbReference>
<dbReference type="RefSeq" id="WP_244716280.1">
    <property type="nucleotide sequence ID" value="NZ_CP095072.1"/>
</dbReference>
<dbReference type="Proteomes" id="UP000831782">
    <property type="component" value="Chromosome"/>
</dbReference>
<sequence length="319" mass="36975">MLQKKHVHLVFYDHYFRYLVSKKNRLDDIVDYGEILIKDGLIEDGKLVDEKGFQNYFEKIVKQKKWKHAHVSLSVSDSFVSIRRHQVPNGLKKEEMRAILHRDAQEGLRLPFQQPIITFDIIRNYETTVELLVFAYPKDVLQAFLNVFTLVHLKPIIADISSLALWRVYQEVLTDTNYEQDTLLMQWTKTGLVLAAFENGLLVFSRHVQLPAENRLWSWSFELEQLKWTGDEEELQALIDTHLVTMERFNDFYRYSVQNGNKGIEKIVLAGDFPYMEQAQSALTSHSSLPVDSLQDYLPGSIPRGSSDLAGLVIRGNSK</sequence>
<evidence type="ECO:0000313" key="2">
    <source>
        <dbReference type="Proteomes" id="UP000831782"/>
    </source>
</evidence>
<keyword evidence="2" id="KW-1185">Reference proteome</keyword>
<dbReference type="InterPro" id="IPR005883">
    <property type="entry name" value="PilM"/>
</dbReference>